<dbReference type="InterPro" id="IPR036508">
    <property type="entry name" value="Chitin-bd_dom_sf"/>
</dbReference>
<dbReference type="EMBL" id="GBXI01014307">
    <property type="protein sequence ID" value="JAC99984.1"/>
    <property type="molecule type" value="Transcribed_RNA"/>
</dbReference>
<dbReference type="SMART" id="SM00494">
    <property type="entry name" value="ChtBD2"/>
    <property type="match status" value="1"/>
</dbReference>
<protein>
    <recommendedName>
        <fullName evidence="2">Chitin-binding type-2 domain-containing protein</fullName>
    </recommendedName>
</protein>
<dbReference type="Pfam" id="PF01607">
    <property type="entry name" value="CBM_14"/>
    <property type="match status" value="1"/>
</dbReference>
<dbReference type="AlphaFoldDB" id="A0A0A1WN97"/>
<reference evidence="3" key="2">
    <citation type="journal article" date="2015" name="Gigascience">
        <title>Reconstructing a comprehensive transcriptome assembly of a white-pupal translocated strain of the pest fruit fly Bactrocera cucurbitae.</title>
        <authorList>
            <person name="Sim S.B."/>
            <person name="Calla B."/>
            <person name="Hall B."/>
            <person name="DeRego T."/>
            <person name="Geib S.M."/>
        </authorList>
    </citation>
    <scope>NUCLEOTIDE SEQUENCE</scope>
</reference>
<name>A0A0A1WN97_ZEUCU</name>
<organism evidence="3">
    <name type="scientific">Zeugodacus cucurbitae</name>
    <name type="common">Melon fruit fly</name>
    <name type="synonym">Bactrocera cucurbitae</name>
    <dbReference type="NCBI Taxonomy" id="28588"/>
    <lineage>
        <taxon>Eukaryota</taxon>
        <taxon>Metazoa</taxon>
        <taxon>Ecdysozoa</taxon>
        <taxon>Arthropoda</taxon>
        <taxon>Hexapoda</taxon>
        <taxon>Insecta</taxon>
        <taxon>Pterygota</taxon>
        <taxon>Neoptera</taxon>
        <taxon>Endopterygota</taxon>
        <taxon>Diptera</taxon>
        <taxon>Brachycera</taxon>
        <taxon>Muscomorpha</taxon>
        <taxon>Tephritoidea</taxon>
        <taxon>Tephritidae</taxon>
        <taxon>Zeugodacus</taxon>
        <taxon>Zeugodacus</taxon>
    </lineage>
</organism>
<dbReference type="Gene3D" id="2.170.140.10">
    <property type="entry name" value="Chitin binding domain"/>
    <property type="match status" value="1"/>
</dbReference>
<keyword evidence="1" id="KW-0732">Signal</keyword>
<evidence type="ECO:0000313" key="3">
    <source>
        <dbReference type="EMBL" id="JAC99984.1"/>
    </source>
</evidence>
<feature type="domain" description="Chitin-binding type-2" evidence="2">
    <location>
        <begin position="44"/>
        <end position="99"/>
    </location>
</feature>
<proteinExistence type="predicted"/>
<evidence type="ECO:0000256" key="1">
    <source>
        <dbReference type="SAM" id="SignalP"/>
    </source>
</evidence>
<feature type="signal peptide" evidence="1">
    <location>
        <begin position="1"/>
        <end position="25"/>
    </location>
</feature>
<dbReference type="InterPro" id="IPR002557">
    <property type="entry name" value="Chitin-bd_dom"/>
</dbReference>
<sequence length="151" mass="16814">MANIYFVKFWILLLFTVCTTTLTQAWFLRPNHGSSGFAASTTTEFKCQTVGRFPDPYDCRNFYDCNSSGTYTRYRCGPRKRYSVNLQSCAFASNVVCYNPAFKCTTAGDKGAWPGDTRIFYVCEVSGTSGKLIPLLFKCPEGSIFSGAVCL</sequence>
<dbReference type="SUPFAM" id="SSF57625">
    <property type="entry name" value="Invertebrate chitin-binding proteins"/>
    <property type="match status" value="1"/>
</dbReference>
<feature type="chain" id="PRO_5001982449" description="Chitin-binding type-2 domain-containing protein" evidence="1">
    <location>
        <begin position="26"/>
        <end position="151"/>
    </location>
</feature>
<evidence type="ECO:0000259" key="2">
    <source>
        <dbReference type="PROSITE" id="PS50940"/>
    </source>
</evidence>
<reference evidence="3" key="1">
    <citation type="submission" date="2014-11" db="EMBL/GenBank/DDBJ databases">
        <authorList>
            <person name="Geib S."/>
        </authorList>
    </citation>
    <scope>NUCLEOTIDE SEQUENCE</scope>
</reference>
<accession>A0A0A1WN97</accession>
<dbReference type="GO" id="GO:0005576">
    <property type="term" value="C:extracellular region"/>
    <property type="evidence" value="ECO:0007669"/>
    <property type="project" value="InterPro"/>
</dbReference>
<dbReference type="GO" id="GO:0008061">
    <property type="term" value="F:chitin binding"/>
    <property type="evidence" value="ECO:0007669"/>
    <property type="project" value="InterPro"/>
</dbReference>
<gene>
    <name evidence="3" type="ORF">g.18092</name>
</gene>
<dbReference type="PROSITE" id="PS50940">
    <property type="entry name" value="CHIT_BIND_II"/>
    <property type="match status" value="1"/>
</dbReference>